<dbReference type="GO" id="GO:0005524">
    <property type="term" value="F:ATP binding"/>
    <property type="evidence" value="ECO:0007669"/>
    <property type="project" value="UniProtKB-KW"/>
</dbReference>
<dbReference type="AlphaFoldDB" id="A0A3A4QTT3"/>
<gene>
    <name evidence="14" type="primary">nifA</name>
    <name evidence="14" type="ORF">C4541_10390</name>
</gene>
<evidence type="ECO:0000313" key="14">
    <source>
        <dbReference type="EMBL" id="RJP57360.1"/>
    </source>
</evidence>
<dbReference type="InterPro" id="IPR025944">
    <property type="entry name" value="Sigma_54_int_dom_CS"/>
</dbReference>
<evidence type="ECO:0000256" key="3">
    <source>
        <dbReference type="ARBA" id="ARBA00015308"/>
    </source>
</evidence>
<evidence type="ECO:0000256" key="8">
    <source>
        <dbReference type="ARBA" id="ARBA00023125"/>
    </source>
</evidence>
<dbReference type="Gene3D" id="1.10.10.60">
    <property type="entry name" value="Homeodomain-like"/>
    <property type="match status" value="1"/>
</dbReference>
<dbReference type="Pfam" id="PF02954">
    <property type="entry name" value="HTH_8"/>
    <property type="match status" value="1"/>
</dbReference>
<feature type="domain" description="Sigma-54 factor interaction" evidence="13">
    <location>
        <begin position="196"/>
        <end position="425"/>
    </location>
</feature>
<dbReference type="InterPro" id="IPR002197">
    <property type="entry name" value="HTH_Fis"/>
</dbReference>
<dbReference type="InterPro" id="IPR003018">
    <property type="entry name" value="GAF"/>
</dbReference>
<dbReference type="SUPFAM" id="SSF52540">
    <property type="entry name" value="P-loop containing nucleoside triphosphate hydrolases"/>
    <property type="match status" value="1"/>
</dbReference>
<dbReference type="SMART" id="SM00065">
    <property type="entry name" value="GAF"/>
    <property type="match status" value="1"/>
</dbReference>
<evidence type="ECO:0000313" key="15">
    <source>
        <dbReference type="Proteomes" id="UP000266426"/>
    </source>
</evidence>
<evidence type="ECO:0000256" key="7">
    <source>
        <dbReference type="ARBA" id="ARBA00023015"/>
    </source>
</evidence>
<dbReference type="GO" id="GO:0003700">
    <property type="term" value="F:DNA-binding transcription factor activity"/>
    <property type="evidence" value="ECO:0007669"/>
    <property type="project" value="UniProtKB-UniRule"/>
</dbReference>
<dbReference type="Gene3D" id="1.10.8.60">
    <property type="match status" value="1"/>
</dbReference>
<keyword evidence="11 12" id="KW-0535">Nitrogen fixation</keyword>
<keyword evidence="5" id="KW-0067">ATP-binding</keyword>
<name>A0A3A4QTT3_9BACT</name>
<dbReference type="GO" id="GO:0000160">
    <property type="term" value="P:phosphorelay signal transduction system"/>
    <property type="evidence" value="ECO:0007669"/>
    <property type="project" value="UniProtKB-UniRule"/>
</dbReference>
<evidence type="ECO:0000256" key="2">
    <source>
        <dbReference type="ARBA" id="ARBA00011135"/>
    </source>
</evidence>
<dbReference type="PROSITE" id="PS00675">
    <property type="entry name" value="SIGMA54_INTERACT_1"/>
    <property type="match status" value="1"/>
</dbReference>
<dbReference type="Gene3D" id="3.40.50.300">
    <property type="entry name" value="P-loop containing nucleotide triphosphate hydrolases"/>
    <property type="match status" value="1"/>
</dbReference>
<keyword evidence="8 12" id="KW-0238">DNA-binding</keyword>
<dbReference type="InterPro" id="IPR010113">
    <property type="entry name" value="Nif-specific_regulatory_prot"/>
</dbReference>
<dbReference type="SMART" id="SM00382">
    <property type="entry name" value="AAA"/>
    <property type="match status" value="1"/>
</dbReference>
<sequence>MPTSKLETQIELLHDISKALTQNLNVKESLQEVLALLEQHMKMKRGAISLLDLEENILSTEVAHGISPEDIKKGRYRVGEGITGKVVKTGETEIVPRVSQDPRFLNRMGIRSNQDISFICVPLKSEGKAIGALSVDIEYQSEVTFREEVRLLNIVASMLGQHLHLYNLHEEAQEQLLRENVQLRNELRHRYSVSNLVGSSKSMKEVFDLVMQVAPTNTNVLIRGETGTGKELVAHAIHYNSHRADQPFVKVNCAAFPETLLESELFGHEKGAFTGASAQKQGRFEWAHNGTLFLDEIGEIPLSIQIKLLRAIQFKEFERVGGKETIKVNVRIIAATNKNLEQALKDGSLREDMYYRINVFPIFLPPLRERKTDIITLADHFLLKYSEENNKTIRRISTPAIDLLMSYHWPGNVRELENCIERAVVLCNESVIRVNHLPPSLQMASQGQEQPAPARLTMPVAVENLEREMIIETLKKHQGHQGHAAADLGITERILGYKIKKYSIVPKIYSSTMQKYTNL</sequence>
<dbReference type="Pfam" id="PF00158">
    <property type="entry name" value="Sigma54_activat"/>
    <property type="match status" value="1"/>
</dbReference>
<comment type="function">
    <text evidence="1 12">Required for activation of most nif operons, which are directly involved in nitrogen fixation.</text>
</comment>
<dbReference type="InterPro" id="IPR058031">
    <property type="entry name" value="AAA_lid_NorR"/>
</dbReference>
<evidence type="ECO:0000256" key="9">
    <source>
        <dbReference type="ARBA" id="ARBA00023159"/>
    </source>
</evidence>
<dbReference type="InterPro" id="IPR027417">
    <property type="entry name" value="P-loop_NTPase"/>
</dbReference>
<comment type="caution">
    <text evidence="14">The sequence shown here is derived from an EMBL/GenBank/DDBJ whole genome shotgun (WGS) entry which is preliminary data.</text>
</comment>
<dbReference type="PRINTS" id="PR01590">
    <property type="entry name" value="HTHFIS"/>
</dbReference>
<dbReference type="SUPFAM" id="SSF55781">
    <property type="entry name" value="GAF domain-like"/>
    <property type="match status" value="1"/>
</dbReference>
<protein>
    <recommendedName>
        <fullName evidence="3 12">Nif-specific regulatory protein</fullName>
    </recommendedName>
</protein>
<evidence type="ECO:0000256" key="11">
    <source>
        <dbReference type="ARBA" id="ARBA00023231"/>
    </source>
</evidence>
<reference evidence="14 15" key="1">
    <citation type="journal article" date="2017" name="ISME J.">
        <title>Energy and carbon metabolisms in a deep terrestrial subsurface fluid microbial community.</title>
        <authorList>
            <person name="Momper L."/>
            <person name="Jungbluth S.P."/>
            <person name="Lee M.D."/>
            <person name="Amend J.P."/>
        </authorList>
    </citation>
    <scope>NUCLEOTIDE SEQUENCE [LARGE SCALE GENOMIC DNA]</scope>
    <source>
        <strain evidence="14">SURF_26</strain>
    </source>
</reference>
<dbReference type="InterPro" id="IPR002078">
    <property type="entry name" value="Sigma_54_int"/>
</dbReference>
<dbReference type="Gene3D" id="3.30.450.40">
    <property type="match status" value="1"/>
</dbReference>
<evidence type="ECO:0000256" key="12">
    <source>
        <dbReference type="RuleBase" id="RU368029"/>
    </source>
</evidence>
<keyword evidence="10 12" id="KW-0804">Transcription</keyword>
<dbReference type="Pfam" id="PF01590">
    <property type="entry name" value="GAF"/>
    <property type="match status" value="1"/>
</dbReference>
<dbReference type="InterPro" id="IPR025943">
    <property type="entry name" value="Sigma_54_int_dom_ATP-bd_2"/>
</dbReference>
<evidence type="ECO:0000256" key="6">
    <source>
        <dbReference type="ARBA" id="ARBA00023012"/>
    </source>
</evidence>
<evidence type="ECO:0000256" key="10">
    <source>
        <dbReference type="ARBA" id="ARBA00023163"/>
    </source>
</evidence>
<keyword evidence="6 12" id="KW-0902">Two-component regulatory system</keyword>
<accession>A0A3A4QTT3</accession>
<dbReference type="PROSITE" id="PS00688">
    <property type="entry name" value="SIGMA54_INTERACT_3"/>
    <property type="match status" value="1"/>
</dbReference>
<dbReference type="InterPro" id="IPR025662">
    <property type="entry name" value="Sigma_54_int_dom_ATP-bd_1"/>
</dbReference>
<dbReference type="FunFam" id="1.10.8.60:FF:000014">
    <property type="entry name" value="DNA-binding transcriptional regulator NtrC"/>
    <property type="match status" value="1"/>
</dbReference>
<evidence type="ECO:0000256" key="4">
    <source>
        <dbReference type="ARBA" id="ARBA00022741"/>
    </source>
</evidence>
<dbReference type="GO" id="GO:0009399">
    <property type="term" value="P:nitrogen fixation"/>
    <property type="evidence" value="ECO:0007669"/>
    <property type="project" value="UniProtKB-UniRule"/>
</dbReference>
<dbReference type="PROSITE" id="PS00676">
    <property type="entry name" value="SIGMA54_INTERACT_2"/>
    <property type="match status" value="1"/>
</dbReference>
<proteinExistence type="predicted"/>
<keyword evidence="9 12" id="KW-0010">Activator</keyword>
<dbReference type="InterPro" id="IPR029016">
    <property type="entry name" value="GAF-like_dom_sf"/>
</dbReference>
<keyword evidence="7 12" id="KW-0805">Transcription regulation</keyword>
<dbReference type="NCBIfam" id="TIGR01817">
    <property type="entry name" value="nifA"/>
    <property type="match status" value="1"/>
</dbReference>
<dbReference type="CDD" id="cd00009">
    <property type="entry name" value="AAA"/>
    <property type="match status" value="1"/>
</dbReference>
<dbReference type="FunFam" id="3.40.50.300:FF:000006">
    <property type="entry name" value="DNA-binding transcriptional regulator NtrC"/>
    <property type="match status" value="1"/>
</dbReference>
<dbReference type="PROSITE" id="PS50045">
    <property type="entry name" value="SIGMA54_INTERACT_4"/>
    <property type="match status" value="1"/>
</dbReference>
<dbReference type="PANTHER" id="PTHR32071">
    <property type="entry name" value="TRANSCRIPTIONAL REGULATORY PROTEIN"/>
    <property type="match status" value="1"/>
</dbReference>
<dbReference type="InterPro" id="IPR003593">
    <property type="entry name" value="AAA+_ATPase"/>
</dbReference>
<dbReference type="Proteomes" id="UP000266426">
    <property type="component" value="Unassembled WGS sequence"/>
</dbReference>
<evidence type="ECO:0000256" key="1">
    <source>
        <dbReference type="ARBA" id="ARBA00002167"/>
    </source>
</evidence>
<dbReference type="SUPFAM" id="SSF46689">
    <property type="entry name" value="Homeodomain-like"/>
    <property type="match status" value="1"/>
</dbReference>
<evidence type="ECO:0000256" key="5">
    <source>
        <dbReference type="ARBA" id="ARBA00022840"/>
    </source>
</evidence>
<keyword evidence="4" id="KW-0547">Nucleotide-binding</keyword>
<comment type="subunit">
    <text evidence="2 12">Interacts with sigma-54.</text>
</comment>
<organism evidence="14 15">
    <name type="scientific">Candidatus Auribacter fodinae</name>
    <dbReference type="NCBI Taxonomy" id="2093366"/>
    <lineage>
        <taxon>Bacteria</taxon>
        <taxon>Pseudomonadati</taxon>
        <taxon>Candidatus Auribacterota</taxon>
        <taxon>Candidatus Auribacteria</taxon>
        <taxon>Candidatus Auribacterales</taxon>
        <taxon>Candidatus Auribacteraceae</taxon>
        <taxon>Candidatus Auribacter</taxon>
    </lineage>
</organism>
<dbReference type="GO" id="GO:0043565">
    <property type="term" value="F:sequence-specific DNA binding"/>
    <property type="evidence" value="ECO:0007669"/>
    <property type="project" value="InterPro"/>
</dbReference>
<dbReference type="EMBL" id="QZJZ01000082">
    <property type="protein sequence ID" value="RJP57360.1"/>
    <property type="molecule type" value="Genomic_DNA"/>
</dbReference>
<dbReference type="Pfam" id="PF25601">
    <property type="entry name" value="AAA_lid_14"/>
    <property type="match status" value="1"/>
</dbReference>
<dbReference type="InterPro" id="IPR009057">
    <property type="entry name" value="Homeodomain-like_sf"/>
</dbReference>
<evidence type="ECO:0000259" key="13">
    <source>
        <dbReference type="PROSITE" id="PS50045"/>
    </source>
</evidence>